<proteinExistence type="predicted"/>
<organism evidence="1 2">
    <name type="scientific">Segatella baroniae B14</name>
    <dbReference type="NCBI Taxonomy" id="752555"/>
    <lineage>
        <taxon>Bacteria</taxon>
        <taxon>Pseudomonadati</taxon>
        <taxon>Bacteroidota</taxon>
        <taxon>Bacteroidia</taxon>
        <taxon>Bacteroidales</taxon>
        <taxon>Prevotellaceae</taxon>
        <taxon>Segatella</taxon>
    </lineage>
</organism>
<keyword evidence="2" id="KW-1185">Reference proteome</keyword>
<dbReference type="Proteomes" id="UP000004524">
    <property type="component" value="Unassembled WGS sequence"/>
</dbReference>
<comment type="caution">
    <text evidence="1">The sequence shown here is derived from an EMBL/GenBank/DDBJ whole genome shotgun (WGS) entry which is preliminary data.</text>
</comment>
<reference evidence="1 2" key="1">
    <citation type="journal article" date="2010" name="Microb. Ecol.">
        <title>Comparative genome analysis of Prevotella ruminicola and Prevotella bryantii: insights into their environmental niche.</title>
        <authorList>
            <consortium name="North American Consortium for Rumen Bacteria"/>
            <person name="Purushe J."/>
            <person name="Fouts D.E."/>
            <person name="Morrison M."/>
            <person name="White B.A."/>
            <person name="Mackie R.I."/>
            <person name="Coutinho P.M."/>
            <person name="Henrissat B."/>
            <person name="Nelson K.E."/>
        </authorList>
    </citation>
    <scope>NUCLEOTIDE SEQUENCE [LARGE SCALE GENOMIC DNA]</scope>
    <source>
        <strain evidence="1 2">B14</strain>
    </source>
</reference>
<dbReference type="STRING" id="77095.SAMN05216455_101270"/>
<evidence type="ECO:0000313" key="2">
    <source>
        <dbReference type="Proteomes" id="UP000004524"/>
    </source>
</evidence>
<evidence type="ECO:0000313" key="1">
    <source>
        <dbReference type="EMBL" id="EFI71442.1"/>
    </source>
</evidence>
<protein>
    <recommendedName>
        <fullName evidence="3">Outer membrane lipoprotein carrier protein LolA</fullName>
    </recommendedName>
</protein>
<evidence type="ECO:0008006" key="3">
    <source>
        <dbReference type="Google" id="ProtNLM"/>
    </source>
</evidence>
<dbReference type="AlphaFoldDB" id="D8DYX0"/>
<dbReference type="Gene3D" id="2.50.20.10">
    <property type="entry name" value="Lipoprotein localisation LolA/LolB/LppX"/>
    <property type="match status" value="1"/>
</dbReference>
<name>D8DYX0_9BACT</name>
<accession>D8DYX0</accession>
<sequence length="41" mass="4858">MRQNKDWTTISITNFQPKNQPDQIFSFNSKDFPSAEVIDLR</sequence>
<gene>
    <name evidence="1" type="ORF">PBR_2615</name>
</gene>
<dbReference type="EMBL" id="ADWO01000076">
    <property type="protein sequence ID" value="EFI71442.1"/>
    <property type="molecule type" value="Genomic_DNA"/>
</dbReference>